<dbReference type="GO" id="GO:0003700">
    <property type="term" value="F:DNA-binding transcription factor activity"/>
    <property type="evidence" value="ECO:0007669"/>
    <property type="project" value="TreeGrafter"/>
</dbReference>
<dbReference type="InterPro" id="IPR010982">
    <property type="entry name" value="Lambda_DNA-bd_dom_sf"/>
</dbReference>
<dbReference type="RefSeq" id="WP_183800643.1">
    <property type="nucleotide sequence ID" value="NZ_JACIEE010000002.1"/>
</dbReference>
<reference evidence="3 4" key="1">
    <citation type="submission" date="2020-08" db="EMBL/GenBank/DDBJ databases">
        <title>Genomic Encyclopedia of Type Strains, Phase IV (KMG-IV): sequencing the most valuable type-strain genomes for metagenomic binning, comparative biology and taxonomic classification.</title>
        <authorList>
            <person name="Goeker M."/>
        </authorList>
    </citation>
    <scope>NUCLEOTIDE SEQUENCE [LARGE SCALE GENOMIC DNA]</scope>
    <source>
        <strain evidence="3 4">DSM 100211</strain>
    </source>
</reference>
<dbReference type="InterPro" id="IPR050807">
    <property type="entry name" value="TransReg_Diox_bact_type"/>
</dbReference>
<dbReference type="CDD" id="cd00093">
    <property type="entry name" value="HTH_XRE"/>
    <property type="match status" value="1"/>
</dbReference>
<dbReference type="SUPFAM" id="SSF47413">
    <property type="entry name" value="lambda repressor-like DNA-binding domains"/>
    <property type="match status" value="1"/>
</dbReference>
<dbReference type="SUPFAM" id="SSF51182">
    <property type="entry name" value="RmlC-like cupins"/>
    <property type="match status" value="1"/>
</dbReference>
<dbReference type="PROSITE" id="PS50943">
    <property type="entry name" value="HTH_CROC1"/>
    <property type="match status" value="1"/>
</dbReference>
<accession>A0A7W6D8B3</accession>
<dbReference type="PANTHER" id="PTHR46797:SF10">
    <property type="entry name" value="BLR1115 PROTEIN"/>
    <property type="match status" value="1"/>
</dbReference>
<dbReference type="PANTHER" id="PTHR46797">
    <property type="entry name" value="HTH-TYPE TRANSCRIPTIONAL REGULATOR"/>
    <property type="match status" value="1"/>
</dbReference>
<dbReference type="InterPro" id="IPR014710">
    <property type="entry name" value="RmlC-like_jellyroll"/>
</dbReference>
<dbReference type="InterPro" id="IPR011051">
    <property type="entry name" value="RmlC_Cupin_sf"/>
</dbReference>
<comment type="caution">
    <text evidence="3">The sequence shown here is derived from an EMBL/GenBank/DDBJ whole genome shotgun (WGS) entry which is preliminary data.</text>
</comment>
<protein>
    <submittedName>
        <fullName evidence="3">Transcriptional regulator with XRE-family HTH domain</fullName>
    </submittedName>
</protein>
<dbReference type="Gene3D" id="2.60.120.10">
    <property type="entry name" value="Jelly Rolls"/>
    <property type="match status" value="1"/>
</dbReference>
<dbReference type="GO" id="GO:0003677">
    <property type="term" value="F:DNA binding"/>
    <property type="evidence" value="ECO:0007669"/>
    <property type="project" value="UniProtKB-KW"/>
</dbReference>
<dbReference type="CDD" id="cd02209">
    <property type="entry name" value="cupin_XRE_C"/>
    <property type="match status" value="1"/>
</dbReference>
<gene>
    <name evidence="3" type="ORF">GGQ64_001267</name>
</gene>
<keyword evidence="4" id="KW-1185">Reference proteome</keyword>
<evidence type="ECO:0000256" key="1">
    <source>
        <dbReference type="ARBA" id="ARBA00023125"/>
    </source>
</evidence>
<evidence type="ECO:0000313" key="4">
    <source>
        <dbReference type="Proteomes" id="UP000574761"/>
    </source>
</evidence>
<dbReference type="SMART" id="SM00530">
    <property type="entry name" value="HTH_XRE"/>
    <property type="match status" value="1"/>
</dbReference>
<organism evidence="3 4">
    <name type="scientific">Mycoplana azooxidifex</name>
    <dbReference type="NCBI Taxonomy" id="1636188"/>
    <lineage>
        <taxon>Bacteria</taxon>
        <taxon>Pseudomonadati</taxon>
        <taxon>Pseudomonadota</taxon>
        <taxon>Alphaproteobacteria</taxon>
        <taxon>Hyphomicrobiales</taxon>
        <taxon>Rhizobiaceae</taxon>
        <taxon>Mycoplana</taxon>
    </lineage>
</organism>
<feature type="domain" description="HTH cro/C1-type" evidence="2">
    <location>
        <begin position="16"/>
        <end position="70"/>
    </location>
</feature>
<dbReference type="InterPro" id="IPR001387">
    <property type="entry name" value="Cro/C1-type_HTH"/>
</dbReference>
<keyword evidence="1" id="KW-0238">DNA-binding</keyword>
<evidence type="ECO:0000259" key="2">
    <source>
        <dbReference type="PROSITE" id="PS50943"/>
    </source>
</evidence>
<evidence type="ECO:0000313" key="3">
    <source>
        <dbReference type="EMBL" id="MBB3976080.1"/>
    </source>
</evidence>
<proteinExistence type="predicted"/>
<dbReference type="GO" id="GO:0005829">
    <property type="term" value="C:cytosol"/>
    <property type="evidence" value="ECO:0007669"/>
    <property type="project" value="TreeGrafter"/>
</dbReference>
<sequence length="194" mass="20951">MSILADAFDKSLGLRVRAEREGRGWSLTDLSERAGVSRAMIHKVERGESSPTAALLGRLCGAFGFSVSTLIARAEAGPERLARRADQPVWVDPETGYRRRHVSPAAAPAELVEVELPPGARVAYPAAAFTFQRQMLRVGCGVLTFSEGETVHRLEAGDCLTLGAPADCVFLNDGKDPCRYLVILLKGERYPAGL</sequence>
<dbReference type="AlphaFoldDB" id="A0A7W6D8B3"/>
<dbReference type="Proteomes" id="UP000574761">
    <property type="component" value="Unassembled WGS sequence"/>
</dbReference>
<dbReference type="EMBL" id="JACIEE010000002">
    <property type="protein sequence ID" value="MBB3976080.1"/>
    <property type="molecule type" value="Genomic_DNA"/>
</dbReference>
<dbReference type="Gene3D" id="1.10.260.40">
    <property type="entry name" value="lambda repressor-like DNA-binding domains"/>
    <property type="match status" value="1"/>
</dbReference>
<name>A0A7W6D8B3_9HYPH</name>
<dbReference type="Pfam" id="PF01381">
    <property type="entry name" value="HTH_3"/>
    <property type="match status" value="1"/>
</dbReference>